<dbReference type="EMBL" id="HBFX01056938">
    <property type="protein sequence ID" value="CAD8983270.1"/>
    <property type="molecule type" value="Transcribed_RNA"/>
</dbReference>
<evidence type="ECO:0008006" key="4">
    <source>
        <dbReference type="Google" id="ProtNLM"/>
    </source>
</evidence>
<proteinExistence type="predicted"/>
<evidence type="ECO:0000313" key="3">
    <source>
        <dbReference type="EMBL" id="CAD8983270.1"/>
    </source>
</evidence>
<feature type="region of interest" description="Disordered" evidence="1">
    <location>
        <begin position="92"/>
        <end position="116"/>
    </location>
</feature>
<evidence type="ECO:0000313" key="2">
    <source>
        <dbReference type="EMBL" id="CAD8747836.1"/>
    </source>
</evidence>
<evidence type="ECO:0000256" key="1">
    <source>
        <dbReference type="SAM" id="MobiDB-lite"/>
    </source>
</evidence>
<reference evidence="2" key="1">
    <citation type="submission" date="2021-01" db="EMBL/GenBank/DDBJ databases">
        <authorList>
            <person name="Corre E."/>
            <person name="Pelletier E."/>
            <person name="Niang G."/>
            <person name="Scheremetjew M."/>
            <person name="Finn R."/>
            <person name="Kale V."/>
            <person name="Holt S."/>
            <person name="Cochrane G."/>
            <person name="Meng A."/>
            <person name="Brown T."/>
            <person name="Cohen L."/>
        </authorList>
    </citation>
    <scope>NUCLEOTIDE SEQUENCE</scope>
    <source>
        <strain evidence="2">CCMP441</strain>
        <strain evidence="3">CCMP644</strain>
    </source>
</reference>
<protein>
    <recommendedName>
        <fullName evidence="4">HTH HARE-type domain-containing protein</fullName>
    </recommendedName>
</protein>
<organism evidence="2">
    <name type="scientific">Hemiselmis andersenii</name>
    <name type="common">Cryptophyte alga</name>
    <dbReference type="NCBI Taxonomy" id="464988"/>
    <lineage>
        <taxon>Eukaryota</taxon>
        <taxon>Cryptophyceae</taxon>
        <taxon>Cryptomonadales</taxon>
        <taxon>Hemiselmidaceae</taxon>
        <taxon>Hemiselmis</taxon>
    </lineage>
</organism>
<dbReference type="EMBL" id="HBFK01023204">
    <property type="protein sequence ID" value="CAD8747836.1"/>
    <property type="molecule type" value="Transcribed_RNA"/>
</dbReference>
<accession>A0A6T8M2F2</accession>
<gene>
    <name evidence="3" type="ORF">HAND00432_LOCUS34280</name>
    <name evidence="2" type="ORF">HAND1043_LOCUS14333</name>
</gene>
<name>A0A6T8M2F2_HEMAN</name>
<sequence>MAFRATAVNLWKLVPQTDAPTQILLRTIRSEGKPVTTEQLWQKVKAEHGEKFRSKLHMKDCLDVLRKAQRVIVKPVDPTKKASWGYRLGPKPNIILEDGTTDKSANAPEENQKQSA</sequence>
<dbReference type="AlphaFoldDB" id="A0A6T8M2F2"/>